<proteinExistence type="predicted"/>
<evidence type="ECO:0000313" key="2">
    <source>
        <dbReference type="EMBL" id="MFD1313888.1"/>
    </source>
</evidence>
<comment type="caution">
    <text evidence="2">The sequence shown here is derived from an EMBL/GenBank/DDBJ whole genome shotgun (WGS) entry which is preliminary data.</text>
</comment>
<keyword evidence="3" id="KW-1185">Reference proteome</keyword>
<reference evidence="3" key="1">
    <citation type="journal article" date="2019" name="Int. J. Syst. Evol. Microbiol.">
        <title>The Global Catalogue of Microorganisms (GCM) 10K type strain sequencing project: providing services to taxonomists for standard genome sequencing and annotation.</title>
        <authorList>
            <consortium name="The Broad Institute Genomics Platform"/>
            <consortium name="The Broad Institute Genome Sequencing Center for Infectious Disease"/>
            <person name="Wu L."/>
            <person name="Ma J."/>
        </authorList>
    </citation>
    <scope>NUCLEOTIDE SEQUENCE [LARGE SCALE GENOMIC DNA]</scope>
    <source>
        <strain evidence="3">CGMCC 4.7020</strain>
    </source>
</reference>
<feature type="transmembrane region" description="Helical" evidence="1">
    <location>
        <begin position="75"/>
        <end position="94"/>
    </location>
</feature>
<dbReference type="EMBL" id="JBHTMM010000317">
    <property type="protein sequence ID" value="MFD1313888.1"/>
    <property type="molecule type" value="Genomic_DNA"/>
</dbReference>
<accession>A0ABW3Y075</accession>
<evidence type="ECO:0000313" key="3">
    <source>
        <dbReference type="Proteomes" id="UP001597058"/>
    </source>
</evidence>
<organism evidence="2 3">
    <name type="scientific">Streptomyces kaempferi</name>
    <dbReference type="NCBI Taxonomy" id="333725"/>
    <lineage>
        <taxon>Bacteria</taxon>
        <taxon>Bacillati</taxon>
        <taxon>Actinomycetota</taxon>
        <taxon>Actinomycetes</taxon>
        <taxon>Kitasatosporales</taxon>
        <taxon>Streptomycetaceae</taxon>
        <taxon>Streptomyces</taxon>
    </lineage>
</organism>
<dbReference type="RefSeq" id="WP_381236870.1">
    <property type="nucleotide sequence ID" value="NZ_JBHSKH010000038.1"/>
</dbReference>
<sequence length="207" mass="23615">MAADLWSAARAGDVEQHRAEGRQVQGDEGRRVVESNEVWLEDGVLRVRDGRYPLRTISYVGLRVLKIDRKRATKWEVWAIAWLIFLIFAIIASLDGTPSSYVAKWLIFLIPESLFNWRIYRILHAPPVYALALDTSGVKHDVAWSWDSAEIERIVDEITRVLSYPEPGSIHYYHIIRNTVEGDVINQYGNGNLAKAQHFGRGDIGTK</sequence>
<dbReference type="InterPro" id="IPR045629">
    <property type="entry name" value="DUF6232"/>
</dbReference>
<evidence type="ECO:0000256" key="1">
    <source>
        <dbReference type="SAM" id="Phobius"/>
    </source>
</evidence>
<keyword evidence="1" id="KW-0472">Membrane</keyword>
<dbReference type="Proteomes" id="UP001597058">
    <property type="component" value="Unassembled WGS sequence"/>
</dbReference>
<name>A0ABW3Y075_9ACTN</name>
<keyword evidence="1" id="KW-0812">Transmembrane</keyword>
<protein>
    <submittedName>
        <fullName evidence="2">DUF6232 family protein</fullName>
    </submittedName>
</protein>
<dbReference type="Pfam" id="PF19744">
    <property type="entry name" value="DUF6232"/>
    <property type="match status" value="1"/>
</dbReference>
<keyword evidence="1" id="KW-1133">Transmembrane helix</keyword>
<gene>
    <name evidence="2" type="ORF">ACFQ5X_50635</name>
</gene>